<dbReference type="RefSeq" id="XP_009029431.1">
    <property type="nucleotide sequence ID" value="XM_009031183.1"/>
</dbReference>
<protein>
    <recommendedName>
        <fullName evidence="8">Peptidase S54 rhomboid domain-containing protein</fullName>
    </recommendedName>
</protein>
<dbReference type="HOGENOM" id="CLU_011531_1_1_1"/>
<accession>T1FVT7</accession>
<proteinExistence type="inferred from homology"/>
<reference evidence="10" key="3">
    <citation type="submission" date="2015-06" db="UniProtKB">
        <authorList>
            <consortium name="EnsemblMetazoa"/>
        </authorList>
    </citation>
    <scope>IDENTIFICATION</scope>
</reference>
<evidence type="ECO:0000256" key="6">
    <source>
        <dbReference type="ARBA" id="ARBA00023136"/>
    </source>
</evidence>
<evidence type="ECO:0000313" key="9">
    <source>
        <dbReference type="EMBL" id="ESN92501.1"/>
    </source>
</evidence>
<dbReference type="GO" id="GO:0005789">
    <property type="term" value="C:endoplasmic reticulum membrane"/>
    <property type="evidence" value="ECO:0000318"/>
    <property type="project" value="GO_Central"/>
</dbReference>
<keyword evidence="4" id="KW-0256">Endoplasmic reticulum</keyword>
<dbReference type="InterPro" id="IPR051512">
    <property type="entry name" value="Inactive_Rhomboid"/>
</dbReference>
<reference evidence="9 11" key="2">
    <citation type="journal article" date="2013" name="Nature">
        <title>Insights into bilaterian evolution from three spiralian genomes.</title>
        <authorList>
            <person name="Simakov O."/>
            <person name="Marletaz F."/>
            <person name="Cho S.J."/>
            <person name="Edsinger-Gonzales E."/>
            <person name="Havlak P."/>
            <person name="Hellsten U."/>
            <person name="Kuo D.H."/>
            <person name="Larsson T."/>
            <person name="Lv J."/>
            <person name="Arendt D."/>
            <person name="Savage R."/>
            <person name="Osoegawa K."/>
            <person name="de Jong P."/>
            <person name="Grimwood J."/>
            <person name="Chapman J.A."/>
            <person name="Shapiro H."/>
            <person name="Aerts A."/>
            <person name="Otillar R.P."/>
            <person name="Terry A.Y."/>
            <person name="Boore J.L."/>
            <person name="Grigoriev I.V."/>
            <person name="Lindberg D.R."/>
            <person name="Seaver E.C."/>
            <person name="Weisblat D.A."/>
            <person name="Putnam N.H."/>
            <person name="Rokhsar D.S."/>
        </authorList>
    </citation>
    <scope>NUCLEOTIDE SEQUENCE</scope>
</reference>
<dbReference type="Proteomes" id="UP000015101">
    <property type="component" value="Unassembled WGS sequence"/>
</dbReference>
<gene>
    <name evidence="10" type="primary">20212933</name>
    <name evidence="9" type="ORF">HELRODRAFT_194219</name>
</gene>
<dbReference type="EMBL" id="AMQM01007559">
    <property type="status" value="NOT_ANNOTATED_CDS"/>
    <property type="molecule type" value="Genomic_DNA"/>
</dbReference>
<dbReference type="EnsemblMetazoa" id="HelroT194219">
    <property type="protein sequence ID" value="HelroP194219"/>
    <property type="gene ID" value="HelroG194219"/>
</dbReference>
<feature type="transmembrane region" description="Helical" evidence="7">
    <location>
        <begin position="537"/>
        <end position="561"/>
    </location>
</feature>
<evidence type="ECO:0000313" key="11">
    <source>
        <dbReference type="Proteomes" id="UP000015101"/>
    </source>
</evidence>
<feature type="transmembrane region" description="Helical" evidence="7">
    <location>
        <begin position="295"/>
        <end position="318"/>
    </location>
</feature>
<dbReference type="EMBL" id="KB097640">
    <property type="protein sequence ID" value="ESN92501.1"/>
    <property type="molecule type" value="Genomic_DNA"/>
</dbReference>
<dbReference type="Gene3D" id="1.20.1540.10">
    <property type="entry name" value="Rhomboid-like"/>
    <property type="match status" value="1"/>
</dbReference>
<dbReference type="PANTHER" id="PTHR45965">
    <property type="entry name" value="INACTIVE RHOMBOID PROTEIN"/>
    <property type="match status" value="1"/>
</dbReference>
<evidence type="ECO:0000313" key="10">
    <source>
        <dbReference type="EnsemblMetazoa" id="HelroP194219"/>
    </source>
</evidence>
<dbReference type="KEGG" id="hro:HELRODRAFT_194219"/>
<dbReference type="FunFam" id="1.20.1540.10:FF:000025">
    <property type="entry name" value="Putative rhomboid family"/>
    <property type="match status" value="1"/>
</dbReference>
<dbReference type="GeneID" id="20212933"/>
<dbReference type="OrthoDB" id="2146116at2759"/>
<dbReference type="InterPro" id="IPR035952">
    <property type="entry name" value="Rhomboid-like_sf"/>
</dbReference>
<keyword evidence="6 7" id="KW-0472">Membrane</keyword>
<feature type="transmembrane region" description="Helical" evidence="7">
    <location>
        <begin position="651"/>
        <end position="671"/>
    </location>
</feature>
<name>T1FVT7_HELRO</name>
<keyword evidence="5 7" id="KW-1133">Transmembrane helix</keyword>
<dbReference type="SUPFAM" id="SSF144091">
    <property type="entry name" value="Rhomboid-like"/>
    <property type="match status" value="1"/>
</dbReference>
<evidence type="ECO:0000256" key="3">
    <source>
        <dbReference type="ARBA" id="ARBA00022692"/>
    </source>
</evidence>
<feature type="transmembrane region" description="Helical" evidence="7">
    <location>
        <begin position="683"/>
        <end position="706"/>
    </location>
</feature>
<dbReference type="GO" id="GO:0004252">
    <property type="term" value="F:serine-type endopeptidase activity"/>
    <property type="evidence" value="ECO:0007669"/>
    <property type="project" value="InterPro"/>
</dbReference>
<dbReference type="InterPro" id="IPR022764">
    <property type="entry name" value="Peptidase_S54_rhomboid_dom"/>
</dbReference>
<dbReference type="Pfam" id="PF01694">
    <property type="entry name" value="Rhomboid"/>
    <property type="match status" value="1"/>
</dbReference>
<evidence type="ECO:0000256" key="7">
    <source>
        <dbReference type="SAM" id="Phobius"/>
    </source>
</evidence>
<evidence type="ECO:0000256" key="2">
    <source>
        <dbReference type="ARBA" id="ARBA00009045"/>
    </source>
</evidence>
<dbReference type="CTD" id="20212933"/>
<feature type="transmembrane region" description="Helical" evidence="7">
    <location>
        <begin position="573"/>
        <end position="596"/>
    </location>
</feature>
<dbReference type="AlphaFoldDB" id="T1FVT7"/>
<comment type="subcellular location">
    <subcellularLocation>
        <location evidence="1">Endoplasmic reticulum membrane</location>
        <topology evidence="1">Multi-pass membrane protein</topology>
    </subcellularLocation>
</comment>
<dbReference type="eggNOG" id="KOG2290">
    <property type="taxonomic scope" value="Eukaryota"/>
</dbReference>
<feature type="domain" description="Peptidase S54 rhomboid" evidence="8">
    <location>
        <begin position="532"/>
        <end position="668"/>
    </location>
</feature>
<sequence length="739" mass="83910">MSTNMPRTGERIALSNWAKLRFYVVNKKPAAVKEAEASKWLTLIRGTEKFFGVSDNPQETEEMKEKWRARLNQLYGGKGMMVLKGQPASGGEAEGGMEMGLLGTDSIDGRLGRGELISELLPKKKMMHLKPKENVFMMTYDAFMKKDKGVKALKSRSYAPSDTVCRDFFFLEILIGVCRSSDKRKGKFQLSSELRSMLDEDFFKLPIGTGQRRLAKSKRMDTDQDRDMVDSFRPPGRDMIDLSILEELSDTNKREFGTGGFIGRRLFNIEKDDSKISKDAMRQLQEMGDVLHRPYFTYWVTFVQIVCYIVTISVYGLAPIGISSRAVNAEIYSSKMFVESIALIEKENFWIGPRQEDLIHLGAKYSPCMRRDANVVEAIKKDRALENETACCVRNDGLGCVQTPASMCSSILSTWHKTGQSTTVCGQDPNYCSAPASLDPYKWPNDIIDWPICLKSSLTNGTSLQGIPRHMTCQVAGKPCCIGIQGECIVTTREECEFKRGYFHDDAFLCSQVSCIEETCGMLPFWNSNRPDQFYRLWLSLFIHAGVLQLLITILFQFFFMRDVEKMLGWHRTAFIYIMSGVVGSLASAIFVPYHVEAGPSGSQFGILSCLFVELINYWPFLYKPYIALIKLLLVLLLLFVIGLLPMVDNYAHLFGFIFGFLLSFSVMPHVELNIADRKKKLIAVFICFFGSFVILLLLTLLFYVVPIYDCPYCQYFSCIPFTETFCSSMEVKIRRDAN</sequence>
<feature type="transmembrane region" description="Helical" evidence="7">
    <location>
        <begin position="626"/>
        <end position="645"/>
    </location>
</feature>
<evidence type="ECO:0000256" key="4">
    <source>
        <dbReference type="ARBA" id="ARBA00022824"/>
    </source>
</evidence>
<keyword evidence="11" id="KW-1185">Reference proteome</keyword>
<reference evidence="11" key="1">
    <citation type="submission" date="2012-12" db="EMBL/GenBank/DDBJ databases">
        <authorList>
            <person name="Hellsten U."/>
            <person name="Grimwood J."/>
            <person name="Chapman J.A."/>
            <person name="Shapiro H."/>
            <person name="Aerts A."/>
            <person name="Otillar R.P."/>
            <person name="Terry A.Y."/>
            <person name="Boore J.L."/>
            <person name="Simakov O."/>
            <person name="Marletaz F."/>
            <person name="Cho S.-J."/>
            <person name="Edsinger-Gonzales E."/>
            <person name="Havlak P."/>
            <person name="Kuo D.-H."/>
            <person name="Larsson T."/>
            <person name="Lv J."/>
            <person name="Arendt D."/>
            <person name="Savage R."/>
            <person name="Osoegawa K."/>
            <person name="de Jong P."/>
            <person name="Lindberg D.R."/>
            <person name="Seaver E.C."/>
            <person name="Weisblat D.A."/>
            <person name="Putnam N.H."/>
            <person name="Grigoriev I.V."/>
            <person name="Rokhsar D.S."/>
        </authorList>
    </citation>
    <scope>NUCLEOTIDE SEQUENCE</scope>
</reference>
<dbReference type="GO" id="GO:0050708">
    <property type="term" value="P:regulation of protein secretion"/>
    <property type="evidence" value="ECO:0000318"/>
    <property type="project" value="GO_Central"/>
</dbReference>
<dbReference type="GO" id="GO:0042058">
    <property type="term" value="P:regulation of epidermal growth factor receptor signaling pathway"/>
    <property type="evidence" value="ECO:0000318"/>
    <property type="project" value="GO_Central"/>
</dbReference>
<comment type="similarity">
    <text evidence="2">Belongs to the peptidase S54 family.</text>
</comment>
<dbReference type="STRING" id="6412.T1FVT7"/>
<evidence type="ECO:0000256" key="1">
    <source>
        <dbReference type="ARBA" id="ARBA00004477"/>
    </source>
</evidence>
<dbReference type="InParanoid" id="T1FVT7"/>
<dbReference type="PANTHER" id="PTHR45965:SF3">
    <property type="entry name" value="INACTIVE RHOMBOID PROTEIN 1"/>
    <property type="match status" value="1"/>
</dbReference>
<keyword evidence="3 7" id="KW-0812">Transmembrane</keyword>
<organism evidence="10 11">
    <name type="scientific">Helobdella robusta</name>
    <name type="common">Californian leech</name>
    <dbReference type="NCBI Taxonomy" id="6412"/>
    <lineage>
        <taxon>Eukaryota</taxon>
        <taxon>Metazoa</taxon>
        <taxon>Spiralia</taxon>
        <taxon>Lophotrochozoa</taxon>
        <taxon>Annelida</taxon>
        <taxon>Clitellata</taxon>
        <taxon>Hirudinea</taxon>
        <taxon>Rhynchobdellida</taxon>
        <taxon>Glossiphoniidae</taxon>
        <taxon>Helobdella</taxon>
    </lineage>
</organism>
<evidence type="ECO:0000259" key="8">
    <source>
        <dbReference type="Pfam" id="PF01694"/>
    </source>
</evidence>
<evidence type="ECO:0000256" key="5">
    <source>
        <dbReference type="ARBA" id="ARBA00022989"/>
    </source>
</evidence>